<dbReference type="GO" id="GO:0045893">
    <property type="term" value="P:positive regulation of DNA-templated transcription"/>
    <property type="evidence" value="ECO:0007669"/>
    <property type="project" value="TreeGrafter"/>
</dbReference>
<evidence type="ECO:0000256" key="5">
    <source>
        <dbReference type="ARBA" id="ARBA00023163"/>
    </source>
</evidence>
<sequence length="286" mass="31867">MSTLVRKKHQQEGSRMSARKPPKYVSLNCILNEPKSENVCSEVPLLDSSLIATGITDDNRKFPKIAPLSLVLKKAKRCNAVKTPCNTENIHSCEEKSAVRPVGKYSFGNQNYSSKAEDGIQSSKKSRYPPNALRLRPNIERDCKRPCIDLWEGKPIGPTDAETSQLSVQTSRKGFRNRRSSVSVDRIKKCEESANRSARGPCGDKQNVVQACEVNAGRYKERLSSADSCCVCRIPYLEPCNQLMECSKCFVKAHQACYGVLKVPRGQWFCRPCKTNANAQDTVGLC</sequence>
<dbReference type="Gene3D" id="3.30.40.10">
    <property type="entry name" value="Zinc/RING finger domain, C3HC4 (zinc finger)"/>
    <property type="match status" value="1"/>
</dbReference>
<keyword evidence="10" id="KW-1185">Reference proteome</keyword>
<evidence type="ECO:0000256" key="3">
    <source>
        <dbReference type="ARBA" id="ARBA00022833"/>
    </source>
</evidence>
<organism evidence="9 10">
    <name type="scientific">Aegilops tauschii subsp. strangulata</name>
    <name type="common">Goatgrass</name>
    <dbReference type="NCBI Taxonomy" id="200361"/>
    <lineage>
        <taxon>Eukaryota</taxon>
        <taxon>Viridiplantae</taxon>
        <taxon>Streptophyta</taxon>
        <taxon>Embryophyta</taxon>
        <taxon>Tracheophyta</taxon>
        <taxon>Spermatophyta</taxon>
        <taxon>Magnoliopsida</taxon>
        <taxon>Liliopsida</taxon>
        <taxon>Poales</taxon>
        <taxon>Poaceae</taxon>
        <taxon>BOP clade</taxon>
        <taxon>Pooideae</taxon>
        <taxon>Triticodae</taxon>
        <taxon>Triticeae</taxon>
        <taxon>Triticinae</taxon>
        <taxon>Aegilops</taxon>
    </lineage>
</organism>
<proteinExistence type="predicted"/>
<dbReference type="InterPro" id="IPR013083">
    <property type="entry name" value="Znf_RING/FYVE/PHD"/>
</dbReference>
<evidence type="ECO:0000256" key="1">
    <source>
        <dbReference type="ARBA" id="ARBA00022723"/>
    </source>
</evidence>
<evidence type="ECO:0000259" key="8">
    <source>
        <dbReference type="PROSITE" id="PS50016"/>
    </source>
</evidence>
<dbReference type="PANTHER" id="PTHR45838">
    <property type="entry name" value="HISTONE-LYSINE-N-METHYLTRANSFERASE 2 KMT2 FAMILY MEMBER"/>
    <property type="match status" value="1"/>
</dbReference>
<keyword evidence="2 6" id="KW-0863">Zinc-finger</keyword>
<evidence type="ECO:0000313" key="10">
    <source>
        <dbReference type="Proteomes" id="UP000015105"/>
    </source>
</evidence>
<feature type="domain" description="PHD-type" evidence="8">
    <location>
        <begin position="226"/>
        <end position="276"/>
    </location>
</feature>
<keyword evidence="3" id="KW-0862">Zinc</keyword>
<dbReference type="Gramene" id="AET5Gv20831400.17">
    <property type="protein sequence ID" value="AET5Gv20831400.17"/>
    <property type="gene ID" value="AET5Gv20831400"/>
</dbReference>
<protein>
    <recommendedName>
        <fullName evidence="8">PHD-type domain-containing protein</fullName>
    </recommendedName>
</protein>
<reference evidence="9" key="4">
    <citation type="submission" date="2019-03" db="UniProtKB">
        <authorList>
            <consortium name="EnsemblPlants"/>
        </authorList>
    </citation>
    <scope>IDENTIFICATION</scope>
</reference>
<feature type="compositionally biased region" description="Polar residues" evidence="7">
    <location>
        <begin position="161"/>
        <end position="172"/>
    </location>
</feature>
<dbReference type="SUPFAM" id="SSF57903">
    <property type="entry name" value="FYVE/PHD zinc finger"/>
    <property type="match status" value="1"/>
</dbReference>
<keyword evidence="1" id="KW-0479">Metal-binding</keyword>
<evidence type="ECO:0000256" key="6">
    <source>
        <dbReference type="PROSITE-ProRule" id="PRU00146"/>
    </source>
</evidence>
<reference evidence="9" key="5">
    <citation type="journal article" date="2021" name="G3 (Bethesda)">
        <title>Aegilops tauschii genome assembly Aet v5.0 features greater sequence contiguity and improved annotation.</title>
        <authorList>
            <person name="Wang L."/>
            <person name="Zhu T."/>
            <person name="Rodriguez J.C."/>
            <person name="Deal K.R."/>
            <person name="Dubcovsky J."/>
            <person name="McGuire P.E."/>
            <person name="Lux T."/>
            <person name="Spannagl M."/>
            <person name="Mayer K.F.X."/>
            <person name="Baldrich P."/>
            <person name="Meyers B.C."/>
            <person name="Huo N."/>
            <person name="Gu Y.Q."/>
            <person name="Zhou H."/>
            <person name="Devos K.M."/>
            <person name="Bennetzen J.L."/>
            <person name="Unver T."/>
            <person name="Budak H."/>
            <person name="Gulick P.J."/>
            <person name="Galiba G."/>
            <person name="Kalapos B."/>
            <person name="Nelson D.R."/>
            <person name="Li P."/>
            <person name="You F.M."/>
            <person name="Luo M.C."/>
            <person name="Dvorak J."/>
        </authorList>
    </citation>
    <scope>NUCLEOTIDE SEQUENCE [LARGE SCALE GENOMIC DNA]</scope>
    <source>
        <strain evidence="9">cv. AL8/78</strain>
    </source>
</reference>
<reference evidence="10" key="1">
    <citation type="journal article" date="2014" name="Science">
        <title>Ancient hybridizations among the ancestral genomes of bread wheat.</title>
        <authorList>
            <consortium name="International Wheat Genome Sequencing Consortium,"/>
            <person name="Marcussen T."/>
            <person name="Sandve S.R."/>
            <person name="Heier L."/>
            <person name="Spannagl M."/>
            <person name="Pfeifer M."/>
            <person name="Jakobsen K.S."/>
            <person name="Wulff B.B."/>
            <person name="Steuernagel B."/>
            <person name="Mayer K.F."/>
            <person name="Olsen O.A."/>
        </authorList>
    </citation>
    <scope>NUCLEOTIDE SEQUENCE [LARGE SCALE GENOMIC DNA]</scope>
    <source>
        <strain evidence="10">cv. AL8/78</strain>
    </source>
</reference>
<evidence type="ECO:0000313" key="9">
    <source>
        <dbReference type="EnsemblPlants" id="AET5Gv20831400.17"/>
    </source>
</evidence>
<keyword evidence="5" id="KW-0804">Transcription</keyword>
<dbReference type="AlphaFoldDB" id="A0A453LLQ9"/>
<name>A0A453LLQ9_AEGTS</name>
<feature type="region of interest" description="Disordered" evidence="7">
    <location>
        <begin position="108"/>
        <end position="131"/>
    </location>
</feature>
<dbReference type="InterPro" id="IPR019787">
    <property type="entry name" value="Znf_PHD-finger"/>
</dbReference>
<dbReference type="GO" id="GO:0042800">
    <property type="term" value="F:histone H3K4 methyltransferase activity"/>
    <property type="evidence" value="ECO:0007669"/>
    <property type="project" value="TreeGrafter"/>
</dbReference>
<reference evidence="10" key="2">
    <citation type="journal article" date="2017" name="Nat. Plants">
        <title>The Aegilops tauschii genome reveals multiple impacts of transposons.</title>
        <authorList>
            <person name="Zhao G."/>
            <person name="Zou C."/>
            <person name="Li K."/>
            <person name="Wang K."/>
            <person name="Li T."/>
            <person name="Gao L."/>
            <person name="Zhang X."/>
            <person name="Wang H."/>
            <person name="Yang Z."/>
            <person name="Liu X."/>
            <person name="Jiang W."/>
            <person name="Mao L."/>
            <person name="Kong X."/>
            <person name="Jiao Y."/>
            <person name="Jia J."/>
        </authorList>
    </citation>
    <scope>NUCLEOTIDE SEQUENCE [LARGE SCALE GENOMIC DNA]</scope>
    <source>
        <strain evidence="10">cv. AL8/78</strain>
    </source>
</reference>
<evidence type="ECO:0000256" key="4">
    <source>
        <dbReference type="ARBA" id="ARBA00023015"/>
    </source>
</evidence>
<dbReference type="PROSITE" id="PS50016">
    <property type="entry name" value="ZF_PHD_2"/>
    <property type="match status" value="1"/>
</dbReference>
<reference evidence="9" key="3">
    <citation type="journal article" date="2017" name="Nature">
        <title>Genome sequence of the progenitor of the wheat D genome Aegilops tauschii.</title>
        <authorList>
            <person name="Luo M.C."/>
            <person name="Gu Y.Q."/>
            <person name="Puiu D."/>
            <person name="Wang H."/>
            <person name="Twardziok S.O."/>
            <person name="Deal K.R."/>
            <person name="Huo N."/>
            <person name="Zhu T."/>
            <person name="Wang L."/>
            <person name="Wang Y."/>
            <person name="McGuire P.E."/>
            <person name="Liu S."/>
            <person name="Long H."/>
            <person name="Ramasamy R.K."/>
            <person name="Rodriguez J.C."/>
            <person name="Van S.L."/>
            <person name="Yuan L."/>
            <person name="Wang Z."/>
            <person name="Xia Z."/>
            <person name="Xiao L."/>
            <person name="Anderson O.D."/>
            <person name="Ouyang S."/>
            <person name="Liang Y."/>
            <person name="Zimin A.V."/>
            <person name="Pertea G."/>
            <person name="Qi P."/>
            <person name="Bennetzen J.L."/>
            <person name="Dai X."/>
            <person name="Dawson M.W."/>
            <person name="Muller H.G."/>
            <person name="Kugler K."/>
            <person name="Rivarola-Duarte L."/>
            <person name="Spannagl M."/>
            <person name="Mayer K.F.X."/>
            <person name="Lu F.H."/>
            <person name="Bevan M.W."/>
            <person name="Leroy P."/>
            <person name="Li P."/>
            <person name="You F.M."/>
            <person name="Sun Q."/>
            <person name="Liu Z."/>
            <person name="Lyons E."/>
            <person name="Wicker T."/>
            <person name="Salzberg S.L."/>
            <person name="Devos K.M."/>
            <person name="Dvorak J."/>
        </authorList>
    </citation>
    <scope>NUCLEOTIDE SEQUENCE [LARGE SCALE GENOMIC DNA]</scope>
    <source>
        <strain evidence="9">cv. AL8/78</strain>
    </source>
</reference>
<dbReference type="Pfam" id="PF13831">
    <property type="entry name" value="PHD_2"/>
    <property type="match status" value="1"/>
</dbReference>
<feature type="region of interest" description="Disordered" evidence="7">
    <location>
        <begin position="159"/>
        <end position="178"/>
    </location>
</feature>
<dbReference type="Proteomes" id="UP000015105">
    <property type="component" value="Chromosome 5D"/>
</dbReference>
<keyword evidence="4" id="KW-0805">Transcription regulation</keyword>
<dbReference type="PANTHER" id="PTHR45838:SF4">
    <property type="entry name" value="HISTONE-LYSINE N-METHYLTRANSFERASE TRITHORAX"/>
    <property type="match status" value="1"/>
</dbReference>
<evidence type="ECO:0000256" key="2">
    <source>
        <dbReference type="ARBA" id="ARBA00022771"/>
    </source>
</evidence>
<dbReference type="GO" id="GO:0008270">
    <property type="term" value="F:zinc ion binding"/>
    <property type="evidence" value="ECO:0007669"/>
    <property type="project" value="UniProtKB-KW"/>
</dbReference>
<evidence type="ECO:0000256" key="7">
    <source>
        <dbReference type="SAM" id="MobiDB-lite"/>
    </source>
</evidence>
<dbReference type="InterPro" id="IPR011011">
    <property type="entry name" value="Znf_FYVE_PHD"/>
</dbReference>
<dbReference type="EnsemblPlants" id="AET5Gv20831400.17">
    <property type="protein sequence ID" value="AET5Gv20831400.17"/>
    <property type="gene ID" value="AET5Gv20831400"/>
</dbReference>
<accession>A0A453LLQ9</accession>
<dbReference type="GO" id="GO:0035097">
    <property type="term" value="C:histone methyltransferase complex"/>
    <property type="evidence" value="ECO:0007669"/>
    <property type="project" value="TreeGrafter"/>
</dbReference>